<dbReference type="AlphaFoldDB" id="A0A8C9WFG1"/>
<dbReference type="PANTHER" id="PTHR44755:SF11">
    <property type="entry name" value="ATRIAL NATRIURETIC PEPTIDE RECEPTOR 3 ISOFORM X1"/>
    <property type="match status" value="1"/>
</dbReference>
<evidence type="ECO:0000256" key="8">
    <source>
        <dbReference type="SAM" id="Phobius"/>
    </source>
</evidence>
<evidence type="ECO:0000313" key="12">
    <source>
        <dbReference type="Proteomes" id="UP000694397"/>
    </source>
</evidence>
<dbReference type="InterPro" id="IPR028082">
    <property type="entry name" value="Peripla_BP_I"/>
</dbReference>
<gene>
    <name evidence="11" type="primary">NPR3</name>
    <name evidence="11" type="synonym">LOC108924996</name>
</gene>
<evidence type="ECO:0000256" key="3">
    <source>
        <dbReference type="ARBA" id="ARBA00022729"/>
    </source>
</evidence>
<feature type="transmembrane region" description="Helical" evidence="8">
    <location>
        <begin position="439"/>
        <end position="464"/>
    </location>
</feature>
<keyword evidence="2 8" id="KW-0812">Transmembrane</keyword>
<evidence type="ECO:0000256" key="2">
    <source>
        <dbReference type="ARBA" id="ARBA00022692"/>
    </source>
</evidence>
<dbReference type="PRINTS" id="PR00255">
    <property type="entry name" value="NATPEPTIDER"/>
</dbReference>
<accession>A0A8C9WFG1</accession>
<dbReference type="Ensembl" id="ENSSFOT00015075014.1">
    <property type="protein sequence ID" value="ENSSFOP00015073744.1"/>
    <property type="gene ID" value="ENSSFOG00015017270.2"/>
</dbReference>
<evidence type="ECO:0000256" key="5">
    <source>
        <dbReference type="ARBA" id="ARBA00023136"/>
    </source>
</evidence>
<name>A0A8C9WFG1_SCLFO</name>
<dbReference type="GO" id="GO:0016941">
    <property type="term" value="F:natriuretic peptide receptor activity"/>
    <property type="evidence" value="ECO:0007669"/>
    <property type="project" value="TreeGrafter"/>
</dbReference>
<keyword evidence="7" id="KW-0325">Glycoprotein</keyword>
<dbReference type="Gene3D" id="3.40.50.2300">
    <property type="match status" value="2"/>
</dbReference>
<evidence type="ECO:0000256" key="6">
    <source>
        <dbReference type="ARBA" id="ARBA00023170"/>
    </source>
</evidence>
<dbReference type="KEGG" id="sfm:108924996"/>
<sequence>MPGVRALCLSLCVVSCALNAPQRRARAEHVDVLVLLPRNASYIFSVAAVRPAIELAQRSIASERRLRFAVRYEDSGCGDRALFSLVDRGFAQKPDLILGPVCEYAASDVVRVASHWDVPVVSAGALATGFARRDRGYTHLTRIGPSYLKMARSISALFRHFGWQSALLLYEDDREERNCYFTVEAVHSALEAEQLSTEALSLYPRERAADGEDIARLIEGNEVVIMCAGGDIVRDIMLTAHHWKLTNGNYIYFNIELFNASSYGNGSWKRGDQYDTEAKQAYAALNILTLLRSVKPEFQNFSLEVKRSIRKAGVPDHDSGDNVNMFVEGFHDALLLYSLALQDAVKNGFGKNNGSQITQLMWNRTFEGIAGQVSIDANGDRNGDFSVMAMTDFEAGSYKAVFNYYGINGSFQVLPGFNSDRFTLRERHRPVSAEKSCGLGMSTAMGIVVGAVLGTVLVLALYFFRKYKIIVERRCQQEDYSMGKHHQLREDSIRSDFL</sequence>
<dbReference type="InterPro" id="IPR001828">
    <property type="entry name" value="ANF_lig-bd_rcpt"/>
</dbReference>
<keyword evidence="3 9" id="KW-0732">Signal</keyword>
<dbReference type="SUPFAM" id="SSF53822">
    <property type="entry name" value="Periplasmic binding protein-like I"/>
    <property type="match status" value="1"/>
</dbReference>
<dbReference type="Pfam" id="PF01094">
    <property type="entry name" value="ANF_receptor"/>
    <property type="match status" value="1"/>
</dbReference>
<evidence type="ECO:0000259" key="10">
    <source>
        <dbReference type="Pfam" id="PF01094"/>
    </source>
</evidence>
<dbReference type="Proteomes" id="UP000694397">
    <property type="component" value="Chromosome 6"/>
</dbReference>
<proteinExistence type="predicted"/>
<dbReference type="GeneTree" id="ENSGT00440000033872"/>
<evidence type="ECO:0000256" key="4">
    <source>
        <dbReference type="ARBA" id="ARBA00022989"/>
    </source>
</evidence>
<dbReference type="GO" id="GO:0007165">
    <property type="term" value="P:signal transduction"/>
    <property type="evidence" value="ECO:0007669"/>
    <property type="project" value="TreeGrafter"/>
</dbReference>
<reference evidence="11" key="3">
    <citation type="submission" date="2025-09" db="UniProtKB">
        <authorList>
            <consortium name="Ensembl"/>
        </authorList>
    </citation>
    <scope>IDENTIFICATION</scope>
</reference>
<dbReference type="OrthoDB" id="10065302at2759"/>
<dbReference type="GO" id="GO:0016020">
    <property type="term" value="C:membrane"/>
    <property type="evidence" value="ECO:0007669"/>
    <property type="project" value="UniProtKB-SubCell"/>
</dbReference>
<feature type="chain" id="PRO_5034260290" evidence="9">
    <location>
        <begin position="28"/>
        <end position="498"/>
    </location>
</feature>
<evidence type="ECO:0000256" key="7">
    <source>
        <dbReference type="ARBA" id="ARBA00023180"/>
    </source>
</evidence>
<reference evidence="11" key="2">
    <citation type="submission" date="2025-08" db="UniProtKB">
        <authorList>
            <consortium name="Ensembl"/>
        </authorList>
    </citation>
    <scope>IDENTIFICATION</scope>
</reference>
<feature type="domain" description="Receptor ligand binding region" evidence="10">
    <location>
        <begin position="50"/>
        <end position="391"/>
    </location>
</feature>
<dbReference type="InterPro" id="IPR001170">
    <property type="entry name" value="ANPR/GUC"/>
</dbReference>
<organism evidence="11 12">
    <name type="scientific">Scleropages formosus</name>
    <name type="common">Asian bonytongue</name>
    <name type="synonym">Osteoglossum formosum</name>
    <dbReference type="NCBI Taxonomy" id="113540"/>
    <lineage>
        <taxon>Eukaryota</taxon>
        <taxon>Metazoa</taxon>
        <taxon>Chordata</taxon>
        <taxon>Craniata</taxon>
        <taxon>Vertebrata</taxon>
        <taxon>Euteleostomi</taxon>
        <taxon>Actinopterygii</taxon>
        <taxon>Neopterygii</taxon>
        <taxon>Teleostei</taxon>
        <taxon>Osteoglossocephala</taxon>
        <taxon>Osteoglossomorpha</taxon>
        <taxon>Osteoglossiformes</taxon>
        <taxon>Osteoglossidae</taxon>
        <taxon>Scleropages</taxon>
    </lineage>
</organism>
<keyword evidence="12" id="KW-1185">Reference proteome</keyword>
<keyword evidence="4 8" id="KW-1133">Transmembrane helix</keyword>
<reference evidence="11 12" key="1">
    <citation type="submission" date="2019-04" db="EMBL/GenBank/DDBJ databases">
        <authorList>
            <consortium name="Wellcome Sanger Institute Data Sharing"/>
        </authorList>
    </citation>
    <scope>NUCLEOTIDE SEQUENCE [LARGE SCALE GENOMIC DNA]</scope>
</reference>
<keyword evidence="5 8" id="KW-0472">Membrane</keyword>
<evidence type="ECO:0000256" key="9">
    <source>
        <dbReference type="SAM" id="SignalP"/>
    </source>
</evidence>
<dbReference type="InterPro" id="IPR052612">
    <property type="entry name" value="ANP_Clearance_Receptor"/>
</dbReference>
<feature type="signal peptide" evidence="9">
    <location>
        <begin position="1"/>
        <end position="27"/>
    </location>
</feature>
<evidence type="ECO:0000313" key="11">
    <source>
        <dbReference type="Ensembl" id="ENSSFOP00015073744.1"/>
    </source>
</evidence>
<dbReference type="PANTHER" id="PTHR44755">
    <property type="entry name" value="NATRIURETIC PEPTIDE RECEPTOR 3-RELATED"/>
    <property type="match status" value="1"/>
</dbReference>
<dbReference type="GO" id="GO:0017046">
    <property type="term" value="F:peptide hormone binding"/>
    <property type="evidence" value="ECO:0007669"/>
    <property type="project" value="TreeGrafter"/>
</dbReference>
<keyword evidence="6" id="KW-0675">Receptor</keyword>
<protein>
    <submittedName>
        <fullName evidence="11">Natriuretic peptide receptor 3</fullName>
    </submittedName>
</protein>
<comment type="subcellular location">
    <subcellularLocation>
        <location evidence="1">Membrane</location>
        <topology evidence="1">Single-pass type I membrane protein</topology>
    </subcellularLocation>
</comment>
<evidence type="ECO:0000256" key="1">
    <source>
        <dbReference type="ARBA" id="ARBA00004479"/>
    </source>
</evidence>